<dbReference type="EMBL" id="JBFXLQ010000028">
    <property type="protein sequence ID" value="KAL2865953.1"/>
    <property type="molecule type" value="Genomic_DNA"/>
</dbReference>
<evidence type="ECO:0000313" key="6">
    <source>
        <dbReference type="Proteomes" id="UP001610432"/>
    </source>
</evidence>
<evidence type="ECO:0000256" key="3">
    <source>
        <dbReference type="SAM" id="SignalP"/>
    </source>
</evidence>
<keyword evidence="6" id="KW-1185">Reference proteome</keyword>
<dbReference type="InterPro" id="IPR006094">
    <property type="entry name" value="Oxid_FAD_bind_N"/>
</dbReference>
<dbReference type="RefSeq" id="XP_070884932.1">
    <property type="nucleotide sequence ID" value="XM_071024774.1"/>
</dbReference>
<reference evidence="5 6" key="1">
    <citation type="submission" date="2024-07" db="EMBL/GenBank/DDBJ databases">
        <title>Section-level genome sequencing and comparative genomics of Aspergillus sections Usti and Cavernicolus.</title>
        <authorList>
            <consortium name="Lawrence Berkeley National Laboratory"/>
            <person name="Nybo J.L."/>
            <person name="Vesth T.C."/>
            <person name="Theobald S."/>
            <person name="Frisvad J.C."/>
            <person name="Larsen T.O."/>
            <person name="Kjaerboelling I."/>
            <person name="Rothschild-Mancinelli K."/>
            <person name="Lyhne E.K."/>
            <person name="Kogle M.E."/>
            <person name="Barry K."/>
            <person name="Clum A."/>
            <person name="Na H."/>
            <person name="Ledsgaard L."/>
            <person name="Lin J."/>
            <person name="Lipzen A."/>
            <person name="Kuo A."/>
            <person name="Riley R."/>
            <person name="Mondo S."/>
            <person name="Labutti K."/>
            <person name="Haridas S."/>
            <person name="Pangalinan J."/>
            <person name="Salamov A.A."/>
            <person name="Simmons B.A."/>
            <person name="Magnuson J.K."/>
            <person name="Chen J."/>
            <person name="Drula E."/>
            <person name="Henrissat B."/>
            <person name="Wiebenga A."/>
            <person name="Lubbers R.J."/>
            <person name="Gomes A.C."/>
            <person name="Macurrencykelacurrency M.R."/>
            <person name="Stajich J."/>
            <person name="Grigoriev I.V."/>
            <person name="Mortensen U.H."/>
            <person name="De Vries R.P."/>
            <person name="Baker S.E."/>
            <person name="Andersen M.R."/>
        </authorList>
    </citation>
    <scope>NUCLEOTIDE SEQUENCE [LARGE SCALE GENOMIC DNA]</scope>
    <source>
        <strain evidence="5 6">CBS 449.75</strain>
    </source>
</reference>
<evidence type="ECO:0000256" key="1">
    <source>
        <dbReference type="ARBA" id="ARBA00005466"/>
    </source>
</evidence>
<proteinExistence type="inferred from homology"/>
<keyword evidence="3" id="KW-0732">Signal</keyword>
<dbReference type="PANTHER" id="PTHR13878">
    <property type="entry name" value="GULONOLACTONE OXIDASE"/>
    <property type="match status" value="1"/>
</dbReference>
<dbReference type="InterPro" id="IPR036318">
    <property type="entry name" value="FAD-bd_PCMH-like_sf"/>
</dbReference>
<dbReference type="InterPro" id="IPR012951">
    <property type="entry name" value="BBE"/>
</dbReference>
<feature type="chain" id="PRO_5046067731" description="FAD-binding PCMH-type domain-containing protein" evidence="3">
    <location>
        <begin position="26"/>
        <end position="614"/>
    </location>
</feature>
<keyword evidence="2" id="KW-0560">Oxidoreductase</keyword>
<dbReference type="PROSITE" id="PS51387">
    <property type="entry name" value="FAD_PCMH"/>
    <property type="match status" value="1"/>
</dbReference>
<dbReference type="InterPro" id="IPR016169">
    <property type="entry name" value="FAD-bd_PCMH_sub2"/>
</dbReference>
<organism evidence="5 6">
    <name type="scientific">Aspergillus lucknowensis</name>
    <dbReference type="NCBI Taxonomy" id="176173"/>
    <lineage>
        <taxon>Eukaryota</taxon>
        <taxon>Fungi</taxon>
        <taxon>Dikarya</taxon>
        <taxon>Ascomycota</taxon>
        <taxon>Pezizomycotina</taxon>
        <taxon>Eurotiomycetes</taxon>
        <taxon>Eurotiomycetidae</taxon>
        <taxon>Eurotiales</taxon>
        <taxon>Aspergillaceae</taxon>
        <taxon>Aspergillus</taxon>
        <taxon>Aspergillus subgen. Nidulantes</taxon>
    </lineage>
</organism>
<dbReference type="Gene3D" id="3.40.462.20">
    <property type="match status" value="1"/>
</dbReference>
<evidence type="ECO:0000259" key="4">
    <source>
        <dbReference type="PROSITE" id="PS51387"/>
    </source>
</evidence>
<dbReference type="GeneID" id="98139846"/>
<comment type="similarity">
    <text evidence="1">Belongs to the oxygen-dependent FAD-linked oxidoreductase family.</text>
</comment>
<dbReference type="Pfam" id="PF08031">
    <property type="entry name" value="BBE"/>
    <property type="match status" value="1"/>
</dbReference>
<gene>
    <name evidence="5" type="ORF">BJX67DRAFT_149546</name>
</gene>
<name>A0ABR4LN35_9EURO</name>
<feature type="domain" description="FAD-binding PCMH-type" evidence="4">
    <location>
        <begin position="128"/>
        <end position="311"/>
    </location>
</feature>
<feature type="signal peptide" evidence="3">
    <location>
        <begin position="1"/>
        <end position="25"/>
    </location>
</feature>
<dbReference type="SUPFAM" id="SSF56176">
    <property type="entry name" value="FAD-binding/transporter-associated domain-like"/>
    <property type="match status" value="1"/>
</dbReference>
<dbReference type="PANTHER" id="PTHR13878:SF91">
    <property type="entry name" value="FAD BINDING DOMAIN PROTEIN (AFU_ORTHOLOGUE AFUA_6G12070)-RELATED"/>
    <property type="match status" value="1"/>
</dbReference>
<dbReference type="Gene3D" id="3.30.465.10">
    <property type="match status" value="2"/>
</dbReference>
<evidence type="ECO:0000256" key="2">
    <source>
        <dbReference type="ARBA" id="ARBA00023002"/>
    </source>
</evidence>
<evidence type="ECO:0000313" key="5">
    <source>
        <dbReference type="EMBL" id="KAL2865953.1"/>
    </source>
</evidence>
<accession>A0ABR4LN35</accession>
<dbReference type="Proteomes" id="UP001610432">
    <property type="component" value="Unassembled WGS sequence"/>
</dbReference>
<dbReference type="InterPro" id="IPR050432">
    <property type="entry name" value="FAD-linked_Oxidoreductases_BP"/>
</dbReference>
<dbReference type="Pfam" id="PF01565">
    <property type="entry name" value="FAD_binding_4"/>
    <property type="match status" value="1"/>
</dbReference>
<comment type="caution">
    <text evidence="5">The sequence shown here is derived from an EMBL/GenBank/DDBJ whole genome shotgun (WGS) entry which is preliminary data.</text>
</comment>
<sequence length="614" mass="65141">MSSCFGSIMAHSLLGLVAALGLVNALPHRAANSLSSVNDTAWQAFKASVGGRLYDGEPMLAPCFNQYNGHAQIPDVLECAALRENSTNGVFVSNHFGGYQNANWGACQATGESCTVGLITPVTNPCDQGSVPPKFVDARSVEDIQKTLAFASANGLPVVVKNTGHDYTGRSSGADSLGLWTHHIQPPMTVEQGFIPEGCTTSVGDTITFGAGQQFAGIYEFAHEHNYRVVGGSSTTVGAAGGWITGGGHSVLSNELGLGVDNVQQLKAVLPNGTYITANRCQNQDIFFALRGGGGGTFGVITEMSTLAHPEKPMVTISASLLSLDPNSASDFISIIVANADKWASEGWGGYIQPGLLGNGISSFFMATSLLDQSAAEKSMKPVTDFAHRLGTLPLVKISSTETYFDVLEDLIGTGAGNSLGSGGAIAMSSRIIPQKYFQGEENQEKLSSILYDILATTHNGTQDSDSSLDVAPLFICVTAPTIYSQTLPESDQPSGPGASSVTPAWRTGLWHAIHLRPFAGTKTRDPVAVRKIFQAAHDAMEPLREFTPDGGAYQNEADAFEMDPVGSFWGEENYARLMKIKKEVDPANVLSVHNGVGWDTNDERFRCYPDVVV</sequence>
<protein>
    <recommendedName>
        <fullName evidence="4">FAD-binding PCMH-type domain-containing protein</fullName>
    </recommendedName>
</protein>
<dbReference type="InterPro" id="IPR016166">
    <property type="entry name" value="FAD-bd_PCMH"/>
</dbReference>